<gene>
    <name evidence="1" type="ORF">OIU84_002790</name>
</gene>
<name>A0AAD6K5G1_9ROSI</name>
<protein>
    <submittedName>
        <fullName evidence="1">Uncharacterized protein</fullName>
    </submittedName>
</protein>
<evidence type="ECO:0000313" key="2">
    <source>
        <dbReference type="Proteomes" id="UP001162972"/>
    </source>
</evidence>
<accession>A0AAD6K5G1</accession>
<dbReference type="EMBL" id="JAPFFJ010000011">
    <property type="protein sequence ID" value="KAJ6416973.1"/>
    <property type="molecule type" value="Genomic_DNA"/>
</dbReference>
<sequence>MGSRREIEESRGRWMLRILLIPFGKNQGYCFLSLTCESGKLSCRQDLKGFAGIEGGFQQREEFLRARLRACACRGWVSCFNGGLLDVHGALRRDAQPLLVEAGMAGNASTNKKHGVYVETMKLPLMSNHERVPAV</sequence>
<organism evidence="1 2">
    <name type="scientific">Salix udensis</name>
    <dbReference type="NCBI Taxonomy" id="889485"/>
    <lineage>
        <taxon>Eukaryota</taxon>
        <taxon>Viridiplantae</taxon>
        <taxon>Streptophyta</taxon>
        <taxon>Embryophyta</taxon>
        <taxon>Tracheophyta</taxon>
        <taxon>Spermatophyta</taxon>
        <taxon>Magnoliopsida</taxon>
        <taxon>eudicotyledons</taxon>
        <taxon>Gunneridae</taxon>
        <taxon>Pentapetalae</taxon>
        <taxon>rosids</taxon>
        <taxon>fabids</taxon>
        <taxon>Malpighiales</taxon>
        <taxon>Salicaceae</taxon>
        <taxon>Saliceae</taxon>
        <taxon>Salix</taxon>
    </lineage>
</organism>
<reference evidence="1 2" key="1">
    <citation type="journal article" date="2023" name="Int. J. Mol. Sci.">
        <title>De Novo Assembly and Annotation of 11 Diverse Shrub Willow (Salix) Genomes Reveals Novel Gene Organization in Sex-Linked Regions.</title>
        <authorList>
            <person name="Hyden B."/>
            <person name="Feng K."/>
            <person name="Yates T.B."/>
            <person name="Jawdy S."/>
            <person name="Cereghino C."/>
            <person name="Smart L.B."/>
            <person name="Muchero W."/>
        </authorList>
    </citation>
    <scope>NUCLEOTIDE SEQUENCE [LARGE SCALE GENOMIC DNA]</scope>
    <source>
        <tissue evidence="1">Shoot tip</tissue>
    </source>
</reference>
<evidence type="ECO:0000313" key="1">
    <source>
        <dbReference type="EMBL" id="KAJ6416973.1"/>
    </source>
</evidence>
<keyword evidence="2" id="KW-1185">Reference proteome</keyword>
<proteinExistence type="predicted"/>
<dbReference type="AlphaFoldDB" id="A0AAD6K5G1"/>
<dbReference type="Proteomes" id="UP001162972">
    <property type="component" value="Chromosome 11"/>
</dbReference>
<comment type="caution">
    <text evidence="1">The sequence shown here is derived from an EMBL/GenBank/DDBJ whole genome shotgun (WGS) entry which is preliminary data.</text>
</comment>